<dbReference type="KEGG" id="sgy:Sgly_1236"/>
<gene>
    <name evidence="6" type="ordered locus">Sgly_1236</name>
</gene>
<keyword evidence="3" id="KW-0547">Nucleotide-binding</keyword>
<dbReference type="GO" id="GO:0005524">
    <property type="term" value="F:ATP binding"/>
    <property type="evidence" value="ECO:0007669"/>
    <property type="project" value="UniProtKB-KW"/>
</dbReference>
<feature type="domain" description="ABC transporter" evidence="5">
    <location>
        <begin position="8"/>
        <end position="235"/>
    </location>
</feature>
<evidence type="ECO:0000256" key="2">
    <source>
        <dbReference type="ARBA" id="ARBA00022448"/>
    </source>
</evidence>
<accession>F0SV52</accession>
<dbReference type="EMBL" id="CP002547">
    <property type="protein sequence ID" value="ADY55552.1"/>
    <property type="molecule type" value="Genomic_DNA"/>
</dbReference>
<evidence type="ECO:0000313" key="6">
    <source>
        <dbReference type="EMBL" id="ADY55552.1"/>
    </source>
</evidence>
<keyword evidence="7" id="KW-1185">Reference proteome</keyword>
<dbReference type="RefSeq" id="WP_013624422.1">
    <property type="nucleotide sequence ID" value="NC_015172.1"/>
</dbReference>
<dbReference type="Pfam" id="PF00005">
    <property type="entry name" value="ABC_tran"/>
    <property type="match status" value="1"/>
</dbReference>
<dbReference type="eggNOG" id="COG1131">
    <property type="taxonomic scope" value="Bacteria"/>
</dbReference>
<dbReference type="HOGENOM" id="CLU_000604_1_2_9"/>
<dbReference type="InterPro" id="IPR003439">
    <property type="entry name" value="ABC_transporter-like_ATP-bd"/>
</dbReference>
<dbReference type="STRING" id="645991.Sgly_1236"/>
<dbReference type="PANTHER" id="PTHR43335">
    <property type="entry name" value="ABC TRANSPORTER, ATP-BINDING PROTEIN"/>
    <property type="match status" value="1"/>
</dbReference>
<keyword evidence="2" id="KW-0813">Transport</keyword>
<evidence type="ECO:0000313" key="7">
    <source>
        <dbReference type="Proteomes" id="UP000007488"/>
    </source>
</evidence>
<organism evidence="6 7">
    <name type="scientific">Syntrophobotulus glycolicus (strain DSM 8271 / FlGlyR)</name>
    <dbReference type="NCBI Taxonomy" id="645991"/>
    <lineage>
        <taxon>Bacteria</taxon>
        <taxon>Bacillati</taxon>
        <taxon>Bacillota</taxon>
        <taxon>Clostridia</taxon>
        <taxon>Eubacteriales</taxon>
        <taxon>Desulfitobacteriaceae</taxon>
        <taxon>Syntrophobotulus</taxon>
    </lineage>
</organism>
<proteinExistence type="inferred from homology"/>
<dbReference type="PANTHER" id="PTHR43335:SF8">
    <property type="entry name" value="ABC TRANSPORTER, ATP-BINDING PROTEIN"/>
    <property type="match status" value="1"/>
</dbReference>
<dbReference type="SUPFAM" id="SSF52540">
    <property type="entry name" value="P-loop containing nucleoside triphosphate hydrolases"/>
    <property type="match status" value="1"/>
</dbReference>
<dbReference type="SMART" id="SM00382">
    <property type="entry name" value="AAA"/>
    <property type="match status" value="1"/>
</dbReference>
<reference evidence="6 7" key="1">
    <citation type="journal article" date="2011" name="Stand. Genomic Sci.">
        <title>Complete genome sequence of Syntrophobotulus glycolicus type strain (FlGlyR).</title>
        <authorList>
            <person name="Han C."/>
            <person name="Mwirichia R."/>
            <person name="Chertkov O."/>
            <person name="Held B."/>
            <person name="Lapidus A."/>
            <person name="Nolan M."/>
            <person name="Lucas S."/>
            <person name="Hammon N."/>
            <person name="Deshpande S."/>
            <person name="Cheng J.F."/>
            <person name="Tapia R."/>
            <person name="Goodwin L."/>
            <person name="Pitluck S."/>
            <person name="Huntemann M."/>
            <person name="Liolios K."/>
            <person name="Ivanova N."/>
            <person name="Pagani I."/>
            <person name="Mavromatis K."/>
            <person name="Ovchinikova G."/>
            <person name="Pati A."/>
            <person name="Chen A."/>
            <person name="Palaniappan K."/>
            <person name="Land M."/>
            <person name="Hauser L."/>
            <person name="Brambilla E.M."/>
            <person name="Rohde M."/>
            <person name="Spring S."/>
            <person name="Sikorski J."/>
            <person name="Goker M."/>
            <person name="Woyke T."/>
            <person name="Bristow J."/>
            <person name="Eisen J.A."/>
            <person name="Markowitz V."/>
            <person name="Hugenholtz P."/>
            <person name="Kyrpides N.C."/>
            <person name="Klenk H.P."/>
            <person name="Detter J.C."/>
        </authorList>
    </citation>
    <scope>NUCLEOTIDE SEQUENCE [LARGE SCALE GENOMIC DNA]</scope>
    <source>
        <strain evidence="7">DSM 8271 / FlGlyR</strain>
    </source>
</reference>
<reference evidence="7" key="2">
    <citation type="submission" date="2011-02" db="EMBL/GenBank/DDBJ databases">
        <title>The complete genome of Syntrophobotulus glycolicus DSM 8271.</title>
        <authorList>
            <person name="Lucas S."/>
            <person name="Copeland A."/>
            <person name="Lapidus A."/>
            <person name="Bruce D."/>
            <person name="Goodwin L."/>
            <person name="Pitluck S."/>
            <person name="Kyrpides N."/>
            <person name="Mavromatis K."/>
            <person name="Pagani I."/>
            <person name="Ivanova N."/>
            <person name="Mikhailova N."/>
            <person name="Chertkov O."/>
            <person name="Held B."/>
            <person name="Detter J.C."/>
            <person name="Tapia R."/>
            <person name="Han C."/>
            <person name="Land M."/>
            <person name="Hauser L."/>
            <person name="Markowitz V."/>
            <person name="Cheng J.-F."/>
            <person name="Hugenholtz P."/>
            <person name="Woyke T."/>
            <person name="Wu D."/>
            <person name="Spring S."/>
            <person name="Schroeder M."/>
            <person name="Brambilla E."/>
            <person name="Klenk H.-P."/>
            <person name="Eisen J.A."/>
        </authorList>
    </citation>
    <scope>NUCLEOTIDE SEQUENCE [LARGE SCALE GENOMIC DNA]</scope>
    <source>
        <strain evidence="7">DSM 8271 / FlGlyR</strain>
    </source>
</reference>
<evidence type="ECO:0000256" key="1">
    <source>
        <dbReference type="ARBA" id="ARBA00005417"/>
    </source>
</evidence>
<dbReference type="Gene3D" id="3.40.50.300">
    <property type="entry name" value="P-loop containing nucleotide triphosphate hydrolases"/>
    <property type="match status" value="1"/>
</dbReference>
<evidence type="ECO:0000259" key="5">
    <source>
        <dbReference type="PROSITE" id="PS50893"/>
    </source>
</evidence>
<name>F0SV52_SYNGF</name>
<comment type="similarity">
    <text evidence="1">Belongs to the ABC transporter superfamily.</text>
</comment>
<dbReference type="OrthoDB" id="9809205at2"/>
<dbReference type="AlphaFoldDB" id="F0SV52"/>
<dbReference type="InterPro" id="IPR003593">
    <property type="entry name" value="AAA+_ATPase"/>
</dbReference>
<dbReference type="InterPro" id="IPR027417">
    <property type="entry name" value="P-loop_NTPase"/>
</dbReference>
<evidence type="ECO:0000256" key="3">
    <source>
        <dbReference type="ARBA" id="ARBA00022741"/>
    </source>
</evidence>
<sequence>MKTNDLAVKTEKLVKAFSGQEMIKSCKMNVRYGCIYGFLGANGAGKTTMFKMLTGLLLPTAGKAEVLGMDVVGRRDDILKNIGSMIDVPIFYDHLTAVKNLEIHLAYMGVQGMGIPAALELVGLEPSNKQPVSRYSLGMRQRLGIARAVVHNPKLLILDEPINGLDPMGIREMRELFLRLVQKKNMTILLSSHMLNEIEHTADTVGVIVNGTIVEETELSTIKQQYANGLEDYLIKKMTGGKQNA</sequence>
<evidence type="ECO:0000256" key="4">
    <source>
        <dbReference type="ARBA" id="ARBA00022840"/>
    </source>
</evidence>
<protein>
    <submittedName>
        <fullName evidence="6">ABC transporter related protein</fullName>
    </submittedName>
</protein>
<dbReference type="PROSITE" id="PS50893">
    <property type="entry name" value="ABC_TRANSPORTER_2"/>
    <property type="match status" value="1"/>
</dbReference>
<dbReference type="InterPro" id="IPR017871">
    <property type="entry name" value="ABC_transporter-like_CS"/>
</dbReference>
<keyword evidence="4" id="KW-0067">ATP-binding</keyword>
<dbReference type="Proteomes" id="UP000007488">
    <property type="component" value="Chromosome"/>
</dbReference>
<dbReference type="GO" id="GO:0016887">
    <property type="term" value="F:ATP hydrolysis activity"/>
    <property type="evidence" value="ECO:0007669"/>
    <property type="project" value="InterPro"/>
</dbReference>
<dbReference type="PROSITE" id="PS00211">
    <property type="entry name" value="ABC_TRANSPORTER_1"/>
    <property type="match status" value="1"/>
</dbReference>